<evidence type="ECO:0000313" key="6">
    <source>
        <dbReference type="Proteomes" id="UP000261640"/>
    </source>
</evidence>
<dbReference type="InParanoid" id="A0A7N8Y0X1"/>
<evidence type="ECO:0000313" key="5">
    <source>
        <dbReference type="Ensembl" id="ENSMAMP00000060574.1"/>
    </source>
</evidence>
<evidence type="ECO:0000256" key="2">
    <source>
        <dbReference type="ARBA" id="ARBA00023136"/>
    </source>
</evidence>
<evidence type="ECO:0000259" key="4">
    <source>
        <dbReference type="PROSITE" id="PS50835"/>
    </source>
</evidence>
<feature type="domain" description="Ig-like" evidence="4">
    <location>
        <begin position="11"/>
        <end position="121"/>
    </location>
</feature>
<keyword evidence="3" id="KW-0393">Immunoglobulin domain</keyword>
<dbReference type="PROSITE" id="PS50835">
    <property type="entry name" value="IG_LIKE"/>
    <property type="match status" value="1"/>
</dbReference>
<proteinExistence type="predicted"/>
<comment type="subcellular location">
    <subcellularLocation>
        <location evidence="1">Membrane</location>
    </subcellularLocation>
</comment>
<keyword evidence="6" id="KW-1185">Reference proteome</keyword>
<dbReference type="GO" id="GO:0005102">
    <property type="term" value="F:signaling receptor binding"/>
    <property type="evidence" value="ECO:0007669"/>
    <property type="project" value="TreeGrafter"/>
</dbReference>
<reference evidence="5" key="2">
    <citation type="submission" date="2025-09" db="UniProtKB">
        <authorList>
            <consortium name="Ensembl"/>
        </authorList>
    </citation>
    <scope>IDENTIFICATION</scope>
</reference>
<dbReference type="SUPFAM" id="SSF48726">
    <property type="entry name" value="Immunoglobulin"/>
    <property type="match status" value="1"/>
</dbReference>
<dbReference type="Proteomes" id="UP000261640">
    <property type="component" value="Unplaced"/>
</dbReference>
<evidence type="ECO:0000256" key="1">
    <source>
        <dbReference type="ARBA" id="ARBA00004370"/>
    </source>
</evidence>
<sequence length="193" mass="22417">AAAVQKVAQRPRLVGVKLQNTQHSLRAGLTETSLSQVCCRFKHIFVLNWTRPGLGPDYVFLYRDQPDPESQHPSFKERVELKDSQMKDGDVSVTLKNVTFTDTGTYECRVTQGRTKAPELSTAELKCLFITYLTPHTCSLLQVTVVDTRMKDTRMKETRMKETRMKETRMKETRVEETRVEETRVDMLDWQWV</sequence>
<accession>A0A7N8Y0X1</accession>
<evidence type="ECO:0000256" key="3">
    <source>
        <dbReference type="ARBA" id="ARBA00023319"/>
    </source>
</evidence>
<dbReference type="PANTHER" id="PTHR24100">
    <property type="entry name" value="BUTYROPHILIN"/>
    <property type="match status" value="1"/>
</dbReference>
<dbReference type="Pfam" id="PF07686">
    <property type="entry name" value="V-set"/>
    <property type="match status" value="1"/>
</dbReference>
<keyword evidence="2" id="KW-0472">Membrane</keyword>
<protein>
    <recommendedName>
        <fullName evidence="4">Ig-like domain-containing protein</fullName>
    </recommendedName>
</protein>
<dbReference type="Gene3D" id="2.60.40.10">
    <property type="entry name" value="Immunoglobulins"/>
    <property type="match status" value="1"/>
</dbReference>
<dbReference type="InterPro" id="IPR036179">
    <property type="entry name" value="Ig-like_dom_sf"/>
</dbReference>
<dbReference type="GeneTree" id="ENSGT00940000177037"/>
<dbReference type="GO" id="GO:0050852">
    <property type="term" value="P:T cell receptor signaling pathway"/>
    <property type="evidence" value="ECO:0007669"/>
    <property type="project" value="TreeGrafter"/>
</dbReference>
<dbReference type="InterPro" id="IPR013106">
    <property type="entry name" value="Ig_V-set"/>
</dbReference>
<dbReference type="PANTHER" id="PTHR24100:SF151">
    <property type="entry name" value="ICOS LIGAND"/>
    <property type="match status" value="1"/>
</dbReference>
<dbReference type="Ensembl" id="ENSMAMT00000045457.1">
    <property type="protein sequence ID" value="ENSMAMP00000060574.1"/>
    <property type="gene ID" value="ENSMAMG00000024485.1"/>
</dbReference>
<dbReference type="InterPro" id="IPR050504">
    <property type="entry name" value="IgSF_BTN/MOG"/>
</dbReference>
<dbReference type="AlphaFoldDB" id="A0A7N8Y0X1"/>
<dbReference type="InterPro" id="IPR013783">
    <property type="entry name" value="Ig-like_fold"/>
</dbReference>
<reference evidence="5" key="1">
    <citation type="submission" date="2025-08" db="UniProtKB">
        <authorList>
            <consortium name="Ensembl"/>
        </authorList>
    </citation>
    <scope>IDENTIFICATION</scope>
</reference>
<organism evidence="5 6">
    <name type="scientific">Mastacembelus armatus</name>
    <name type="common">zig-zag eel</name>
    <dbReference type="NCBI Taxonomy" id="205130"/>
    <lineage>
        <taxon>Eukaryota</taxon>
        <taxon>Metazoa</taxon>
        <taxon>Chordata</taxon>
        <taxon>Craniata</taxon>
        <taxon>Vertebrata</taxon>
        <taxon>Euteleostomi</taxon>
        <taxon>Actinopterygii</taxon>
        <taxon>Neopterygii</taxon>
        <taxon>Teleostei</taxon>
        <taxon>Neoteleostei</taxon>
        <taxon>Acanthomorphata</taxon>
        <taxon>Anabantaria</taxon>
        <taxon>Synbranchiformes</taxon>
        <taxon>Mastacembelidae</taxon>
        <taxon>Mastacembelus</taxon>
    </lineage>
</organism>
<dbReference type="GO" id="GO:0001817">
    <property type="term" value="P:regulation of cytokine production"/>
    <property type="evidence" value="ECO:0007669"/>
    <property type="project" value="TreeGrafter"/>
</dbReference>
<dbReference type="InterPro" id="IPR007110">
    <property type="entry name" value="Ig-like_dom"/>
</dbReference>
<dbReference type="GO" id="GO:0009897">
    <property type="term" value="C:external side of plasma membrane"/>
    <property type="evidence" value="ECO:0007669"/>
    <property type="project" value="TreeGrafter"/>
</dbReference>
<name>A0A7N8Y0X1_9TELE</name>